<dbReference type="Gene3D" id="3.50.50.60">
    <property type="entry name" value="FAD/NAD(P)-binding domain"/>
    <property type="match status" value="1"/>
</dbReference>
<gene>
    <name evidence="7" type="ORF">LPB140_00935</name>
</gene>
<dbReference type="OrthoDB" id="337830at2"/>
<dbReference type="AlphaFoldDB" id="A0A1L3J944"/>
<sequence length="471" mass="51498">MQYLTRRAMLAASALGIASCASAPKNMAIQSYNGSQNMHEVVIIGAGLAGLNAARILEAQGYSPLIIEASGRIGGRAYTLDDVAGAPDAGGIQIGPSYTRFRAIARSLNVDLYDSPYTASSSLFDINGKVMTQEQWRTSTVNLLSETEKHIAPNGLFSHYTRKLATLPHITSWMEEDAQTLDISLRDFLSSYGASHQAMQLIEANLNGSNVDQLSMLHIARSMTLFAHSKGAVSQVKGGTQRMTDAMAAALRSDIQINTPIAALHQDKDGTDIYLENGKKIRAKFVICTIPFSVMRDIAHNLDLERQRIIASLPYTRASFIYLRAKTPFWQEDGLPSDIWSNAPLLGRVFVLDNIPPMLKIWLNGQSADIFDKMDEETAGKMVMGEIERVRPSAKGQLSIVKIYSWQKNKYARGIYHHIGTGQGRALAQMVQNQTGRIILAGEHMARQSSGLEGALESGESAAMHVLNALS</sequence>
<evidence type="ECO:0000256" key="3">
    <source>
        <dbReference type="ARBA" id="ARBA00023002"/>
    </source>
</evidence>
<dbReference type="InterPro" id="IPR001613">
    <property type="entry name" value="Flavin_amine_oxidase"/>
</dbReference>
<protein>
    <recommendedName>
        <fullName evidence="6">Amine oxidase domain-containing protein</fullName>
    </recommendedName>
</protein>
<keyword evidence="8" id="KW-1185">Reference proteome</keyword>
<reference evidence="7 8" key="1">
    <citation type="submission" date="2016-11" db="EMBL/GenBank/DDBJ databases">
        <title>Sphingorhabdus sp. LPB0140, isolated from marine environment.</title>
        <authorList>
            <person name="Kim E."/>
            <person name="Yi H."/>
        </authorList>
    </citation>
    <scope>NUCLEOTIDE SEQUENCE [LARGE SCALE GENOMIC DNA]</scope>
    <source>
        <strain evidence="7 8">LPB0140</strain>
    </source>
</reference>
<dbReference type="PANTHER" id="PTHR43563">
    <property type="entry name" value="AMINE OXIDASE"/>
    <property type="match status" value="1"/>
</dbReference>
<evidence type="ECO:0000259" key="6">
    <source>
        <dbReference type="Pfam" id="PF01593"/>
    </source>
</evidence>
<keyword evidence="3" id="KW-0560">Oxidoreductase</keyword>
<comment type="cofactor">
    <cofactor evidence="1">
        <name>FAD</name>
        <dbReference type="ChEBI" id="CHEBI:57692"/>
    </cofactor>
</comment>
<dbReference type="STRING" id="1913578.LPB140_00935"/>
<evidence type="ECO:0000256" key="2">
    <source>
        <dbReference type="ARBA" id="ARBA00005995"/>
    </source>
</evidence>
<dbReference type="Pfam" id="PF01593">
    <property type="entry name" value="Amino_oxidase"/>
    <property type="match status" value="1"/>
</dbReference>
<dbReference type="PRINTS" id="PR00757">
    <property type="entry name" value="AMINEOXDASEF"/>
</dbReference>
<dbReference type="Proteomes" id="UP000242561">
    <property type="component" value="Chromosome"/>
</dbReference>
<evidence type="ECO:0000313" key="8">
    <source>
        <dbReference type="Proteomes" id="UP000242561"/>
    </source>
</evidence>
<dbReference type="SUPFAM" id="SSF54373">
    <property type="entry name" value="FAD-linked reductases, C-terminal domain"/>
    <property type="match status" value="1"/>
</dbReference>
<evidence type="ECO:0000313" key="7">
    <source>
        <dbReference type="EMBL" id="APG61638.1"/>
    </source>
</evidence>
<name>A0A1L3J944_9SPHN</name>
<feature type="signal peptide" evidence="5">
    <location>
        <begin position="1"/>
        <end position="23"/>
    </location>
</feature>
<dbReference type="InterPro" id="IPR050703">
    <property type="entry name" value="Flavin_MAO"/>
</dbReference>
<proteinExistence type="inferred from homology"/>
<dbReference type="EMBL" id="CP018154">
    <property type="protein sequence ID" value="APG61638.1"/>
    <property type="molecule type" value="Genomic_DNA"/>
</dbReference>
<evidence type="ECO:0000256" key="5">
    <source>
        <dbReference type="SAM" id="SignalP"/>
    </source>
</evidence>
<dbReference type="SUPFAM" id="SSF51905">
    <property type="entry name" value="FAD/NAD(P)-binding domain"/>
    <property type="match status" value="1"/>
</dbReference>
<evidence type="ECO:0000256" key="1">
    <source>
        <dbReference type="ARBA" id="ARBA00001974"/>
    </source>
</evidence>
<feature type="binding site" evidence="4">
    <location>
        <begin position="68"/>
        <end position="69"/>
    </location>
    <ligand>
        <name>FAD</name>
        <dbReference type="ChEBI" id="CHEBI:57692"/>
    </ligand>
</feature>
<keyword evidence="5" id="KW-0732">Signal</keyword>
<dbReference type="KEGG" id="sphl:LPB140_00935"/>
<accession>A0A1L3J944</accession>
<dbReference type="InterPro" id="IPR036188">
    <property type="entry name" value="FAD/NAD-bd_sf"/>
</dbReference>
<feature type="chain" id="PRO_5013358180" description="Amine oxidase domain-containing protein" evidence="5">
    <location>
        <begin position="24"/>
        <end position="471"/>
    </location>
</feature>
<dbReference type="PANTHER" id="PTHR43563:SF1">
    <property type="entry name" value="AMINE OXIDASE [FLAVIN-CONTAINING] B"/>
    <property type="match status" value="1"/>
</dbReference>
<evidence type="ECO:0000256" key="4">
    <source>
        <dbReference type="PIRSR" id="PIRSR601613-1"/>
    </source>
</evidence>
<comment type="similarity">
    <text evidence="2">Belongs to the flavin monoamine oxidase family.</text>
</comment>
<organism evidence="7 8">
    <name type="scientific">Sphingorhabdus lutea</name>
    <dbReference type="NCBI Taxonomy" id="1913578"/>
    <lineage>
        <taxon>Bacteria</taxon>
        <taxon>Pseudomonadati</taxon>
        <taxon>Pseudomonadota</taxon>
        <taxon>Alphaproteobacteria</taxon>
        <taxon>Sphingomonadales</taxon>
        <taxon>Sphingomonadaceae</taxon>
        <taxon>Sphingorhabdus</taxon>
    </lineage>
</organism>
<dbReference type="PROSITE" id="PS51257">
    <property type="entry name" value="PROKAR_LIPOPROTEIN"/>
    <property type="match status" value="1"/>
</dbReference>
<dbReference type="RefSeq" id="WP_072558283.1">
    <property type="nucleotide sequence ID" value="NZ_CP018154.1"/>
</dbReference>
<dbReference type="InterPro" id="IPR002937">
    <property type="entry name" value="Amino_oxidase"/>
</dbReference>
<dbReference type="GO" id="GO:0016491">
    <property type="term" value="F:oxidoreductase activity"/>
    <property type="evidence" value="ECO:0007669"/>
    <property type="project" value="UniProtKB-KW"/>
</dbReference>
<feature type="domain" description="Amine oxidase" evidence="6">
    <location>
        <begin position="48"/>
        <end position="467"/>
    </location>
</feature>